<dbReference type="PROSITE" id="PS00913">
    <property type="entry name" value="ADH_IRON_1"/>
    <property type="match status" value="1"/>
</dbReference>
<feature type="domain" description="Alcohol dehydrogenase iron-type/glycerol dehydrogenase GldA" evidence="5">
    <location>
        <begin position="11"/>
        <end position="178"/>
    </location>
</feature>
<evidence type="ECO:0000256" key="3">
    <source>
        <dbReference type="ARBA" id="ARBA00023002"/>
    </source>
</evidence>
<evidence type="ECO:0000256" key="2">
    <source>
        <dbReference type="ARBA" id="ARBA00007358"/>
    </source>
</evidence>
<comment type="similarity">
    <text evidence="2">Belongs to the iron-containing alcohol dehydrogenase family.</text>
</comment>
<evidence type="ECO:0000313" key="7">
    <source>
        <dbReference type="EMBL" id="RCW88219.1"/>
    </source>
</evidence>
<dbReference type="GO" id="GO:0004022">
    <property type="term" value="F:alcohol dehydrogenase (NAD+) activity"/>
    <property type="evidence" value="ECO:0007669"/>
    <property type="project" value="TreeGrafter"/>
</dbReference>
<sequence>MTLSPFQFALPGRVVFGRNEAQKAPALIRAFGTRGVLVHGADPARAAWLLEALRAAGAELRTVACGAEPSLPMLEGALSDLRGFDAQWVVALGGGAALDMGKALAALIPAPGGIMDHLEVVGLGLALKAAPLPFVALPTTAGTGAEATRNAVIGLPEHGRKVSIRDERMLPRIAIVDPALTDHCPRGVTLASGLDALAQVIEPYVSSKATPFTDALVRPVIAPGLRALLRLMQAEDAEARDRMAWTSLCGGIALANGGLGAVHGLAGVIGGVTPAAHGAICGVLLGPVIAMNRDHAPDPARLHEVCALIAAELGGDAANAPQTLADWARGCGLPGLVAQGLEPDRHQAVAEASLSSSSMKGNPFAPAPALLCEILRAAG</sequence>
<keyword evidence="4" id="KW-0520">NAD</keyword>
<organism evidence="7 8">
    <name type="scientific">Paracoccus lutimaris</name>
    <dbReference type="NCBI Taxonomy" id="1490030"/>
    <lineage>
        <taxon>Bacteria</taxon>
        <taxon>Pseudomonadati</taxon>
        <taxon>Pseudomonadota</taxon>
        <taxon>Alphaproteobacteria</taxon>
        <taxon>Rhodobacterales</taxon>
        <taxon>Paracoccaceae</taxon>
        <taxon>Paracoccus</taxon>
    </lineage>
</organism>
<evidence type="ECO:0000256" key="1">
    <source>
        <dbReference type="ARBA" id="ARBA00001962"/>
    </source>
</evidence>
<dbReference type="SUPFAM" id="SSF56796">
    <property type="entry name" value="Dehydroquinate synthase-like"/>
    <property type="match status" value="1"/>
</dbReference>
<evidence type="ECO:0000259" key="5">
    <source>
        <dbReference type="Pfam" id="PF00465"/>
    </source>
</evidence>
<name>A0A368Z885_9RHOB</name>
<protein>
    <submittedName>
        <fullName evidence="7">Uncharacterized protein</fullName>
    </submittedName>
</protein>
<dbReference type="PANTHER" id="PTHR11496">
    <property type="entry name" value="ALCOHOL DEHYDROGENASE"/>
    <property type="match status" value="1"/>
</dbReference>
<dbReference type="Pfam" id="PF00465">
    <property type="entry name" value="Fe-ADH"/>
    <property type="match status" value="1"/>
</dbReference>
<accession>A0A368Z885</accession>
<dbReference type="EMBL" id="QPJL01000002">
    <property type="protein sequence ID" value="RCW88219.1"/>
    <property type="molecule type" value="Genomic_DNA"/>
</dbReference>
<dbReference type="Proteomes" id="UP000253345">
    <property type="component" value="Unassembled WGS sequence"/>
</dbReference>
<feature type="domain" description="Fe-containing alcohol dehydrogenase-like C-terminal" evidence="6">
    <location>
        <begin position="189"/>
        <end position="378"/>
    </location>
</feature>
<proteinExistence type="inferred from homology"/>
<dbReference type="Gene3D" id="3.40.50.1970">
    <property type="match status" value="1"/>
</dbReference>
<evidence type="ECO:0000256" key="4">
    <source>
        <dbReference type="ARBA" id="ARBA00023027"/>
    </source>
</evidence>
<dbReference type="GO" id="GO:0046872">
    <property type="term" value="F:metal ion binding"/>
    <property type="evidence" value="ECO:0007669"/>
    <property type="project" value="InterPro"/>
</dbReference>
<keyword evidence="3" id="KW-0560">Oxidoreductase</keyword>
<comment type="caution">
    <text evidence="7">The sequence shown here is derived from an EMBL/GenBank/DDBJ whole genome shotgun (WGS) entry which is preliminary data.</text>
</comment>
<evidence type="ECO:0000313" key="8">
    <source>
        <dbReference type="Proteomes" id="UP000253345"/>
    </source>
</evidence>
<dbReference type="PANTHER" id="PTHR11496:SF102">
    <property type="entry name" value="ALCOHOL DEHYDROGENASE 4"/>
    <property type="match status" value="1"/>
</dbReference>
<dbReference type="InterPro" id="IPR039697">
    <property type="entry name" value="Alcohol_dehydrogenase_Fe"/>
</dbReference>
<dbReference type="Gene3D" id="1.20.1090.10">
    <property type="entry name" value="Dehydroquinate synthase-like - alpha domain"/>
    <property type="match status" value="1"/>
</dbReference>
<keyword evidence="8" id="KW-1185">Reference proteome</keyword>
<comment type="cofactor">
    <cofactor evidence="1">
        <name>Fe cation</name>
        <dbReference type="ChEBI" id="CHEBI:24875"/>
    </cofactor>
</comment>
<dbReference type="InterPro" id="IPR001670">
    <property type="entry name" value="ADH_Fe/GldA"/>
</dbReference>
<dbReference type="InterPro" id="IPR018211">
    <property type="entry name" value="ADH_Fe_CS"/>
</dbReference>
<dbReference type="Pfam" id="PF25137">
    <property type="entry name" value="ADH_Fe_C"/>
    <property type="match status" value="1"/>
</dbReference>
<dbReference type="CDD" id="cd08183">
    <property type="entry name" value="Fe-ADH-like"/>
    <property type="match status" value="1"/>
</dbReference>
<dbReference type="OrthoDB" id="9815791at2"/>
<dbReference type="AlphaFoldDB" id="A0A368Z885"/>
<reference evidence="7 8" key="1">
    <citation type="submission" date="2018-07" db="EMBL/GenBank/DDBJ databases">
        <title>Genomic Encyclopedia of Type Strains, Phase III (KMG-III): the genomes of soil and plant-associated and newly described type strains.</title>
        <authorList>
            <person name="Whitman W."/>
        </authorList>
    </citation>
    <scope>NUCLEOTIDE SEQUENCE [LARGE SCALE GENOMIC DNA]</scope>
    <source>
        <strain evidence="7 8">CECT 8525</strain>
    </source>
</reference>
<gene>
    <name evidence="7" type="ORF">DFP89_102149</name>
</gene>
<dbReference type="InterPro" id="IPR056798">
    <property type="entry name" value="ADH_Fe_C"/>
</dbReference>
<evidence type="ECO:0000259" key="6">
    <source>
        <dbReference type="Pfam" id="PF25137"/>
    </source>
</evidence>